<dbReference type="RefSeq" id="WP_144992491.1">
    <property type="nucleotide sequence ID" value="NZ_CP036281.1"/>
</dbReference>
<dbReference type="Gene3D" id="3.40.50.150">
    <property type="entry name" value="Vaccinia Virus protein VP39"/>
    <property type="match status" value="1"/>
</dbReference>
<dbReference type="InterPro" id="IPR041698">
    <property type="entry name" value="Methyltransf_25"/>
</dbReference>
<evidence type="ECO:0000313" key="6">
    <source>
        <dbReference type="Proteomes" id="UP000317178"/>
    </source>
</evidence>
<evidence type="ECO:0000256" key="1">
    <source>
        <dbReference type="ARBA" id="ARBA00022603"/>
    </source>
</evidence>
<dbReference type="CDD" id="cd02440">
    <property type="entry name" value="AdoMet_MTases"/>
    <property type="match status" value="1"/>
</dbReference>
<dbReference type="SUPFAM" id="SSF53335">
    <property type="entry name" value="S-adenosyl-L-methionine-dependent methyltransferases"/>
    <property type="match status" value="1"/>
</dbReference>
<name>A0A518CH99_9PLAN</name>
<keyword evidence="6" id="KW-1185">Reference proteome</keyword>
<dbReference type="Proteomes" id="UP000317178">
    <property type="component" value="Chromosome"/>
</dbReference>
<proteinExistence type="predicted"/>
<keyword evidence="3" id="KW-0949">S-adenosyl-L-methionine</keyword>
<evidence type="ECO:0000256" key="2">
    <source>
        <dbReference type="ARBA" id="ARBA00022679"/>
    </source>
</evidence>
<feature type="domain" description="Methyltransferase" evidence="4">
    <location>
        <begin position="61"/>
        <end position="152"/>
    </location>
</feature>
<accession>A0A518CH99</accession>
<organism evidence="5 6">
    <name type="scientific">Polystyrenella longa</name>
    <dbReference type="NCBI Taxonomy" id="2528007"/>
    <lineage>
        <taxon>Bacteria</taxon>
        <taxon>Pseudomonadati</taxon>
        <taxon>Planctomycetota</taxon>
        <taxon>Planctomycetia</taxon>
        <taxon>Planctomycetales</taxon>
        <taxon>Planctomycetaceae</taxon>
        <taxon>Polystyrenella</taxon>
    </lineage>
</organism>
<dbReference type="GO" id="GO:0032259">
    <property type="term" value="P:methylation"/>
    <property type="evidence" value="ECO:0007669"/>
    <property type="project" value="UniProtKB-KW"/>
</dbReference>
<keyword evidence="2" id="KW-0808">Transferase</keyword>
<evidence type="ECO:0000313" key="5">
    <source>
        <dbReference type="EMBL" id="QDU78602.1"/>
    </source>
</evidence>
<reference evidence="5 6" key="1">
    <citation type="submission" date="2019-02" db="EMBL/GenBank/DDBJ databases">
        <title>Deep-cultivation of Planctomycetes and their phenomic and genomic characterization uncovers novel biology.</title>
        <authorList>
            <person name="Wiegand S."/>
            <person name="Jogler M."/>
            <person name="Boedeker C."/>
            <person name="Pinto D."/>
            <person name="Vollmers J."/>
            <person name="Rivas-Marin E."/>
            <person name="Kohn T."/>
            <person name="Peeters S.H."/>
            <person name="Heuer A."/>
            <person name="Rast P."/>
            <person name="Oberbeckmann S."/>
            <person name="Bunk B."/>
            <person name="Jeske O."/>
            <person name="Meyerdierks A."/>
            <person name="Storesund J.E."/>
            <person name="Kallscheuer N."/>
            <person name="Luecker S."/>
            <person name="Lage O.M."/>
            <person name="Pohl T."/>
            <person name="Merkel B.J."/>
            <person name="Hornburger P."/>
            <person name="Mueller R.-W."/>
            <person name="Bruemmer F."/>
            <person name="Labrenz M."/>
            <person name="Spormann A.M."/>
            <person name="Op den Camp H."/>
            <person name="Overmann J."/>
            <person name="Amann R."/>
            <person name="Jetten M.S.M."/>
            <person name="Mascher T."/>
            <person name="Medema M.H."/>
            <person name="Devos D.P."/>
            <person name="Kaster A.-K."/>
            <person name="Ovreas L."/>
            <person name="Rohde M."/>
            <person name="Galperin M.Y."/>
            <person name="Jogler C."/>
        </authorList>
    </citation>
    <scope>NUCLEOTIDE SEQUENCE [LARGE SCALE GENOMIC DNA]</scope>
    <source>
        <strain evidence="5 6">Pla110</strain>
    </source>
</reference>
<sequence length="235" mass="26750">MNLSTRQQVEELMDQPGLDEREHQQALAGLKRVNWISGSSSMLWPPLRQLAQEHPDRPLKVLDVASGGGDVVINLAQRAKQEQIPMEFSGSDISPVAVDYATRQATERDLSIPFHRWDVLKEPVPGEYDVIMCSLFLHHLRSEEAIFFLNKISYAARQLVLVNDLRRSRFGYCLAQIGCRLLSRSPIVHVDGPLSVRSAFTIKEAIEHALKAGMESVTVTRHWPERFLLSWRNRT</sequence>
<gene>
    <name evidence="5" type="ORF">Pla110_03060</name>
</gene>
<dbReference type="AlphaFoldDB" id="A0A518CH99"/>
<evidence type="ECO:0000259" key="4">
    <source>
        <dbReference type="Pfam" id="PF13649"/>
    </source>
</evidence>
<dbReference type="EMBL" id="CP036281">
    <property type="protein sequence ID" value="QDU78602.1"/>
    <property type="molecule type" value="Genomic_DNA"/>
</dbReference>
<dbReference type="GO" id="GO:0008168">
    <property type="term" value="F:methyltransferase activity"/>
    <property type="evidence" value="ECO:0007669"/>
    <property type="project" value="UniProtKB-KW"/>
</dbReference>
<dbReference type="PANTHER" id="PTHR43464">
    <property type="entry name" value="METHYLTRANSFERASE"/>
    <property type="match status" value="1"/>
</dbReference>
<dbReference type="OrthoDB" id="9800454at2"/>
<dbReference type="KEGG" id="plon:Pla110_03060"/>
<dbReference type="PANTHER" id="PTHR43464:SF19">
    <property type="entry name" value="UBIQUINONE BIOSYNTHESIS O-METHYLTRANSFERASE, MITOCHONDRIAL"/>
    <property type="match status" value="1"/>
</dbReference>
<keyword evidence="1" id="KW-0489">Methyltransferase</keyword>
<evidence type="ECO:0000256" key="3">
    <source>
        <dbReference type="ARBA" id="ARBA00022691"/>
    </source>
</evidence>
<dbReference type="InterPro" id="IPR029063">
    <property type="entry name" value="SAM-dependent_MTases_sf"/>
</dbReference>
<dbReference type="Pfam" id="PF13649">
    <property type="entry name" value="Methyltransf_25"/>
    <property type="match status" value="1"/>
</dbReference>
<protein>
    <recommendedName>
        <fullName evidence="4">Methyltransferase domain-containing protein</fullName>
    </recommendedName>
</protein>